<feature type="signal peptide" evidence="2">
    <location>
        <begin position="1"/>
        <end position="20"/>
    </location>
</feature>
<accession>A0A9Q1DSW7</accession>
<evidence type="ECO:0000256" key="2">
    <source>
        <dbReference type="SAM" id="SignalP"/>
    </source>
</evidence>
<comment type="caution">
    <text evidence="3">The sequence shown here is derived from an EMBL/GenBank/DDBJ whole genome shotgun (WGS) entry which is preliminary data.</text>
</comment>
<gene>
    <name evidence="3" type="ORF">COCON_G00068910</name>
</gene>
<dbReference type="EMBL" id="JAFJMO010000004">
    <property type="protein sequence ID" value="KAJ8279825.1"/>
    <property type="molecule type" value="Genomic_DNA"/>
</dbReference>
<dbReference type="Proteomes" id="UP001152803">
    <property type="component" value="Unassembled WGS sequence"/>
</dbReference>
<keyword evidence="4" id="KW-1185">Reference proteome</keyword>
<feature type="compositionally biased region" description="Basic residues" evidence="1">
    <location>
        <begin position="73"/>
        <end position="88"/>
    </location>
</feature>
<feature type="compositionally biased region" description="Basic residues" evidence="1">
    <location>
        <begin position="145"/>
        <end position="157"/>
    </location>
</feature>
<feature type="compositionally biased region" description="Polar residues" evidence="1">
    <location>
        <begin position="162"/>
        <end position="174"/>
    </location>
</feature>
<evidence type="ECO:0000313" key="3">
    <source>
        <dbReference type="EMBL" id="KAJ8279825.1"/>
    </source>
</evidence>
<proteinExistence type="predicted"/>
<feature type="compositionally biased region" description="Basic residues" evidence="1">
    <location>
        <begin position="251"/>
        <end position="265"/>
    </location>
</feature>
<keyword evidence="2" id="KW-0732">Signal</keyword>
<dbReference type="OrthoDB" id="8905635at2759"/>
<evidence type="ECO:0000313" key="4">
    <source>
        <dbReference type="Proteomes" id="UP001152803"/>
    </source>
</evidence>
<feature type="compositionally biased region" description="Basic and acidic residues" evidence="1">
    <location>
        <begin position="285"/>
        <end position="296"/>
    </location>
</feature>
<feature type="region of interest" description="Disordered" evidence="1">
    <location>
        <begin position="55"/>
        <end position="91"/>
    </location>
</feature>
<feature type="compositionally biased region" description="Basic residues" evidence="1">
    <location>
        <begin position="176"/>
        <end position="192"/>
    </location>
</feature>
<reference evidence="3" key="1">
    <citation type="journal article" date="2023" name="Science">
        <title>Genome structures resolve the early diversification of teleost fishes.</title>
        <authorList>
            <person name="Parey E."/>
            <person name="Louis A."/>
            <person name="Montfort J."/>
            <person name="Bouchez O."/>
            <person name="Roques C."/>
            <person name="Iampietro C."/>
            <person name="Lluch J."/>
            <person name="Castinel A."/>
            <person name="Donnadieu C."/>
            <person name="Desvignes T."/>
            <person name="Floi Bucao C."/>
            <person name="Jouanno E."/>
            <person name="Wen M."/>
            <person name="Mejri S."/>
            <person name="Dirks R."/>
            <person name="Jansen H."/>
            <person name="Henkel C."/>
            <person name="Chen W.J."/>
            <person name="Zahm M."/>
            <person name="Cabau C."/>
            <person name="Klopp C."/>
            <person name="Thompson A.W."/>
            <person name="Robinson-Rechavi M."/>
            <person name="Braasch I."/>
            <person name="Lecointre G."/>
            <person name="Bobe J."/>
            <person name="Postlethwait J.H."/>
            <person name="Berthelot C."/>
            <person name="Roest Crollius H."/>
            <person name="Guiguen Y."/>
        </authorList>
    </citation>
    <scope>NUCLEOTIDE SEQUENCE</scope>
    <source>
        <strain evidence="3">Concon-B</strain>
    </source>
</reference>
<feature type="region of interest" description="Disordered" evidence="1">
    <location>
        <begin position="116"/>
        <end position="135"/>
    </location>
</feature>
<organism evidence="3 4">
    <name type="scientific">Conger conger</name>
    <name type="common">Conger eel</name>
    <name type="synonym">Muraena conger</name>
    <dbReference type="NCBI Taxonomy" id="82655"/>
    <lineage>
        <taxon>Eukaryota</taxon>
        <taxon>Metazoa</taxon>
        <taxon>Chordata</taxon>
        <taxon>Craniata</taxon>
        <taxon>Vertebrata</taxon>
        <taxon>Euteleostomi</taxon>
        <taxon>Actinopterygii</taxon>
        <taxon>Neopterygii</taxon>
        <taxon>Teleostei</taxon>
        <taxon>Anguilliformes</taxon>
        <taxon>Congridae</taxon>
        <taxon>Conger</taxon>
    </lineage>
</organism>
<evidence type="ECO:0000256" key="1">
    <source>
        <dbReference type="SAM" id="MobiDB-lite"/>
    </source>
</evidence>
<protein>
    <submittedName>
        <fullName evidence="3">Uncharacterized protein</fullName>
    </submittedName>
</protein>
<feature type="region of interest" description="Disordered" evidence="1">
    <location>
        <begin position="142"/>
        <end position="296"/>
    </location>
</feature>
<name>A0A9Q1DSW7_CONCO</name>
<feature type="chain" id="PRO_5040241186" evidence="2">
    <location>
        <begin position="21"/>
        <end position="296"/>
    </location>
</feature>
<dbReference type="AlphaFoldDB" id="A0A9Q1DSW7"/>
<sequence>MEGAALVWLLCLQGSLLVHTLSCADKGMSTQTQEYRREYEGDEATKALPAELTGLKPLAPSGAMGESGLVQPAKRRRRNTGSKGRRKYGPGVFSVLGITKDTEPTKIPPPVELSRQKRSRKLYYPGSTSVTGQPMRLMLTERSRRQLPHTKPKRKPRVGSFSLLSNKQPKSLQVTRVRRQLQHEKKKKKKLTNSRSRPGWQTAIGGEEMGVASEVTRTRRQLQDDKKQKKPPPGWLSILGEGLPPLPEVTRRRRQLQNDKKRRRPGSFSLVGKGTPPHLDAATKSQKEMKTKEEEP</sequence>